<sequence>MCFESLNYLPNSRFTLLLNYLLRENKLHYGLY</sequence>
<evidence type="ECO:0000313" key="2">
    <source>
        <dbReference type="Proteomes" id="UP000234681"/>
    </source>
</evidence>
<reference evidence="1 2" key="1">
    <citation type="submission" date="2005-09" db="EMBL/GenBank/DDBJ databases">
        <authorList>
            <person name="Mural R.J."/>
            <person name="Li P.W."/>
            <person name="Adams M.D."/>
            <person name="Amanatides P.G."/>
            <person name="Baden-Tillson H."/>
            <person name="Barnstead M."/>
            <person name="Chin S.H."/>
            <person name="Dew I."/>
            <person name="Evans C.A."/>
            <person name="Ferriera S."/>
            <person name="Flanigan M."/>
            <person name="Fosler C."/>
            <person name="Glodek A."/>
            <person name="Gu Z."/>
            <person name="Holt R.A."/>
            <person name="Jennings D."/>
            <person name="Kraft C.L."/>
            <person name="Lu F."/>
            <person name="Nguyen T."/>
            <person name="Nusskern D.R."/>
            <person name="Pfannkoch C.M."/>
            <person name="Sitter C."/>
            <person name="Sutton G.G."/>
            <person name="Venter J.C."/>
            <person name="Wang Z."/>
            <person name="Woodage T."/>
            <person name="Zheng X.H."/>
            <person name="Zhong F."/>
        </authorList>
    </citation>
    <scope>NUCLEOTIDE SEQUENCE [LARGE SCALE GENOMIC DNA]</scope>
    <source>
        <strain>BN</strain>
        <strain evidence="2">Sprague-Dawley</strain>
    </source>
</reference>
<dbReference type="AlphaFoldDB" id="A6HR67"/>
<proteinExistence type="predicted"/>
<evidence type="ECO:0000313" key="1">
    <source>
        <dbReference type="EMBL" id="EDM16355.1"/>
    </source>
</evidence>
<feature type="non-terminal residue" evidence="1">
    <location>
        <position position="32"/>
    </location>
</feature>
<protein>
    <submittedName>
        <fullName evidence="1">RCG59427</fullName>
    </submittedName>
</protein>
<name>A6HR67_RAT</name>
<dbReference type="Proteomes" id="UP000234681">
    <property type="component" value="Chromosome 7"/>
</dbReference>
<gene>
    <name evidence="1" type="ORF">rCG_59427</name>
</gene>
<accession>A6HR67</accession>
<organism evidence="1 2">
    <name type="scientific">Rattus norvegicus</name>
    <name type="common">Rat</name>
    <dbReference type="NCBI Taxonomy" id="10116"/>
    <lineage>
        <taxon>Eukaryota</taxon>
        <taxon>Metazoa</taxon>
        <taxon>Chordata</taxon>
        <taxon>Craniata</taxon>
        <taxon>Vertebrata</taxon>
        <taxon>Euteleostomi</taxon>
        <taxon>Mammalia</taxon>
        <taxon>Eutheria</taxon>
        <taxon>Euarchontoglires</taxon>
        <taxon>Glires</taxon>
        <taxon>Rodentia</taxon>
        <taxon>Myomorpha</taxon>
        <taxon>Muroidea</taxon>
        <taxon>Muridae</taxon>
        <taxon>Murinae</taxon>
        <taxon>Rattus</taxon>
    </lineage>
</organism>
<dbReference type="EMBL" id="CH473950">
    <property type="protein sequence ID" value="EDM16355.1"/>
    <property type="molecule type" value="Genomic_DNA"/>
</dbReference>